<keyword evidence="12" id="KW-1185">Reference proteome</keyword>
<dbReference type="GO" id="GO:0071555">
    <property type="term" value="P:cell wall organization"/>
    <property type="evidence" value="ECO:0007669"/>
    <property type="project" value="UniProtKB-KW"/>
</dbReference>
<keyword evidence="4" id="KW-0777">Teichoic acid biosynthesis</keyword>
<dbReference type="UniPathway" id="UPA00056">
    <property type="reaction ID" value="UER00093"/>
</dbReference>
<evidence type="ECO:0000256" key="1">
    <source>
        <dbReference type="ARBA" id="ARBA00004837"/>
    </source>
</evidence>
<dbReference type="CDD" id="cd02516">
    <property type="entry name" value="CDP-ME_synthetase"/>
    <property type="match status" value="1"/>
</dbReference>
<comment type="catalytic activity">
    <reaction evidence="7">
        <text>D-ribitol 5-phosphate + CTP + H(+) = CDP-L-ribitol + diphosphate</text>
        <dbReference type="Rhea" id="RHEA:12456"/>
        <dbReference type="ChEBI" id="CHEBI:15378"/>
        <dbReference type="ChEBI" id="CHEBI:33019"/>
        <dbReference type="ChEBI" id="CHEBI:37563"/>
        <dbReference type="ChEBI" id="CHEBI:57608"/>
        <dbReference type="ChEBI" id="CHEBI:57695"/>
        <dbReference type="EC" id="2.7.7.40"/>
    </reaction>
</comment>
<comment type="similarity">
    <text evidence="9">Belongs to the IspD/TarI cytidylyltransferase family. TarI subfamily.</text>
</comment>
<protein>
    <recommendedName>
        <fullName evidence="10">2-C-methyl-D-erythritol 4-phosphate cytidylyltransferase</fullName>
        <ecNumber evidence="10">2.7.7.60</ecNumber>
    </recommendedName>
    <alternativeName>
        <fullName evidence="10">4-diphosphocytidyl-2C-methyl-D-erythritol synthase</fullName>
    </alternativeName>
    <alternativeName>
        <fullName evidence="10">MEP cytidylyltransferase</fullName>
        <shortName evidence="10">MCT</shortName>
    </alternativeName>
</protein>
<name>A0A078M952_9STAP</name>
<dbReference type="STRING" id="1461582.BN1048_01835"/>
<dbReference type="InterPro" id="IPR050088">
    <property type="entry name" value="IspD/TarI_cytidylyltransf_bact"/>
</dbReference>
<evidence type="ECO:0000256" key="6">
    <source>
        <dbReference type="ARBA" id="ARBA00023316"/>
    </source>
</evidence>
<dbReference type="GO" id="GO:0019288">
    <property type="term" value="P:isopentenyl diphosphate biosynthetic process, methylerythritol 4-phosphate pathway"/>
    <property type="evidence" value="ECO:0007669"/>
    <property type="project" value="UniProtKB-UniRule"/>
</dbReference>
<evidence type="ECO:0000256" key="2">
    <source>
        <dbReference type="ARBA" id="ARBA00022679"/>
    </source>
</evidence>
<dbReference type="PANTHER" id="PTHR32125:SF4">
    <property type="entry name" value="2-C-METHYL-D-ERYTHRITOL 4-PHOSPHATE CYTIDYLYLTRANSFERASE, CHLOROPLASTIC"/>
    <property type="match status" value="1"/>
</dbReference>
<keyword evidence="2 10" id="KW-0808">Transferase</keyword>
<evidence type="ECO:0000256" key="5">
    <source>
        <dbReference type="ARBA" id="ARBA00023229"/>
    </source>
</evidence>
<dbReference type="GO" id="GO:0019350">
    <property type="term" value="P:teichoic acid biosynthetic process"/>
    <property type="evidence" value="ECO:0007669"/>
    <property type="project" value="UniProtKB-KW"/>
</dbReference>
<keyword evidence="6" id="KW-0961">Cell wall biogenesis/degradation</keyword>
<feature type="site" description="Transition state stabilizer" evidence="10">
    <location>
        <position position="22"/>
    </location>
</feature>
<dbReference type="NCBIfam" id="TIGR00453">
    <property type="entry name" value="ispD"/>
    <property type="match status" value="1"/>
</dbReference>
<dbReference type="EMBL" id="CCSE01000001">
    <property type="protein sequence ID" value="CEA02769.1"/>
    <property type="molecule type" value="Genomic_DNA"/>
</dbReference>
<keyword evidence="3 10" id="KW-0548">Nucleotidyltransferase</keyword>
<keyword evidence="5 10" id="KW-0414">Isoprene biosynthesis</keyword>
<accession>A0A078M952</accession>
<comment type="pathway">
    <text evidence="1">Cell wall biogenesis; poly(ribitol phosphate) teichoic acid biosynthesis.</text>
</comment>
<dbReference type="RefSeq" id="WP_035810482.1">
    <property type="nucleotide sequence ID" value="NZ_CCSE01000001.1"/>
</dbReference>
<dbReference type="FunFam" id="3.90.550.10:FF:000003">
    <property type="entry name" value="2-C-methyl-D-erythritol 4-phosphate cytidylyltransferase"/>
    <property type="match status" value="1"/>
</dbReference>
<comment type="similarity">
    <text evidence="10">Belongs to the IspD/TarI cytidylyltransferase family. IspD subfamily.</text>
</comment>
<proteinExistence type="inferred from homology"/>
<evidence type="ECO:0000313" key="12">
    <source>
        <dbReference type="Proteomes" id="UP000044136"/>
    </source>
</evidence>
<comment type="catalytic activity">
    <reaction evidence="10">
        <text>2-C-methyl-D-erythritol 4-phosphate + CTP + H(+) = 4-CDP-2-C-methyl-D-erythritol + diphosphate</text>
        <dbReference type="Rhea" id="RHEA:13429"/>
        <dbReference type="ChEBI" id="CHEBI:15378"/>
        <dbReference type="ChEBI" id="CHEBI:33019"/>
        <dbReference type="ChEBI" id="CHEBI:37563"/>
        <dbReference type="ChEBI" id="CHEBI:57823"/>
        <dbReference type="ChEBI" id="CHEBI:58262"/>
        <dbReference type="EC" id="2.7.7.60"/>
    </reaction>
</comment>
<dbReference type="InterPro" id="IPR034683">
    <property type="entry name" value="IspD/TarI"/>
</dbReference>
<organism evidence="11 12">
    <name type="scientific">Jeotgalicoccus saudimassiliensis</name>
    <dbReference type="NCBI Taxonomy" id="1461582"/>
    <lineage>
        <taxon>Bacteria</taxon>
        <taxon>Bacillati</taxon>
        <taxon>Bacillota</taxon>
        <taxon>Bacilli</taxon>
        <taxon>Bacillales</taxon>
        <taxon>Staphylococcaceae</taxon>
        <taxon>Jeotgalicoccus</taxon>
    </lineage>
</organism>
<feature type="site" description="Positions MEP for the nucleophilic attack" evidence="10">
    <location>
        <position position="150"/>
    </location>
</feature>
<evidence type="ECO:0000256" key="7">
    <source>
        <dbReference type="ARBA" id="ARBA00049484"/>
    </source>
</evidence>
<comment type="pathway">
    <text evidence="10">Isoprenoid biosynthesis; isopentenyl diphosphate biosynthesis via DXP pathway; isopentenyl diphosphate from 1-deoxy-D-xylulose 5-phosphate: step 2/6.</text>
</comment>
<evidence type="ECO:0000256" key="8">
    <source>
        <dbReference type="ARBA" id="ARBA00056549"/>
    </source>
</evidence>
<comment type="function">
    <text evidence="10">Catalyzes the formation of 4-diphosphocytidyl-2-C-methyl-D-erythritol from CTP and 2-C-methyl-D-erythritol 4-phosphate (MEP).</text>
</comment>
<dbReference type="GO" id="GO:0047349">
    <property type="term" value="F:D-ribitol-5-phosphate cytidylyltransferase activity"/>
    <property type="evidence" value="ECO:0007669"/>
    <property type="project" value="UniProtKB-EC"/>
</dbReference>
<dbReference type="Proteomes" id="UP000044136">
    <property type="component" value="Unassembled WGS sequence"/>
</dbReference>
<evidence type="ECO:0000256" key="9">
    <source>
        <dbReference type="ARBA" id="ARBA00061485"/>
    </source>
</evidence>
<dbReference type="Pfam" id="PF01128">
    <property type="entry name" value="IspD"/>
    <property type="match status" value="1"/>
</dbReference>
<evidence type="ECO:0000256" key="3">
    <source>
        <dbReference type="ARBA" id="ARBA00022695"/>
    </source>
</evidence>
<comment type="function">
    <text evidence="8">Catalyzes the transfer of the cytidylyl group of CTP to D-ribitol 5-phosphate.</text>
</comment>
<dbReference type="eggNOG" id="COG1211">
    <property type="taxonomic scope" value="Bacteria"/>
</dbReference>
<dbReference type="Gene3D" id="3.90.550.10">
    <property type="entry name" value="Spore Coat Polysaccharide Biosynthesis Protein SpsA, Chain A"/>
    <property type="match status" value="1"/>
</dbReference>
<dbReference type="EC" id="2.7.7.60" evidence="10"/>
<feature type="site" description="Transition state stabilizer" evidence="10">
    <location>
        <position position="15"/>
    </location>
</feature>
<sequence length="223" mass="24766">MKYTVIIPAAGMGARMGLGFNKVLLEIEGEPVIKRTVRQFTEDPDCEAIHLAVRAGETEVMAEMFSDNEKIAGIHLGGAERQDSIYNALVNVENADYVFVHDGARPFVTPEVLERLKDKVIETGAVICGVKTKDTLKRVIDGKVTETLIRDEVVAVHTPQAFEYRILKQAYAHAKARNLEVTDDSMMVEATGKEVYLVESTYDNIKITTSEDLQLAHMILKGK</sequence>
<evidence type="ECO:0000313" key="11">
    <source>
        <dbReference type="EMBL" id="CEA02769.1"/>
    </source>
</evidence>
<gene>
    <name evidence="10 11" type="primary">ispD</name>
    <name evidence="11" type="ORF">BN1048_01835</name>
</gene>
<dbReference type="OrthoDB" id="9806837at2"/>
<dbReference type="AlphaFoldDB" id="A0A078M952"/>
<evidence type="ECO:0000256" key="10">
    <source>
        <dbReference type="HAMAP-Rule" id="MF_00108"/>
    </source>
</evidence>
<dbReference type="InterPro" id="IPR029044">
    <property type="entry name" value="Nucleotide-diphossugar_trans"/>
</dbReference>
<dbReference type="SUPFAM" id="SSF53448">
    <property type="entry name" value="Nucleotide-diphospho-sugar transferases"/>
    <property type="match status" value="1"/>
</dbReference>
<evidence type="ECO:0000256" key="4">
    <source>
        <dbReference type="ARBA" id="ARBA00022944"/>
    </source>
</evidence>
<dbReference type="InterPro" id="IPR001228">
    <property type="entry name" value="IspD"/>
</dbReference>
<reference evidence="11 12" key="1">
    <citation type="submission" date="2014-07" db="EMBL/GenBank/DDBJ databases">
        <authorList>
            <person name="Urmite Genomes Urmite Genomes"/>
        </authorList>
    </citation>
    <scope>NUCLEOTIDE SEQUENCE [LARGE SCALE GENOMIC DNA]</scope>
    <source>
        <strain evidence="11 12">13MG44_air</strain>
    </source>
</reference>
<feature type="site" description="Positions MEP for the nucleophilic attack" evidence="10">
    <location>
        <position position="206"/>
    </location>
</feature>
<dbReference type="HOGENOM" id="CLU_061281_2_2_9"/>
<dbReference type="PANTHER" id="PTHR32125">
    <property type="entry name" value="2-C-METHYL-D-ERYTHRITOL 4-PHOSPHATE CYTIDYLYLTRANSFERASE, CHLOROPLASTIC"/>
    <property type="match status" value="1"/>
</dbReference>
<dbReference type="GO" id="GO:0050518">
    <property type="term" value="F:2-C-methyl-D-erythritol 4-phosphate cytidylyltransferase activity"/>
    <property type="evidence" value="ECO:0007669"/>
    <property type="project" value="UniProtKB-UniRule"/>
</dbReference>
<dbReference type="HAMAP" id="MF_00108">
    <property type="entry name" value="IspD"/>
    <property type="match status" value="1"/>
</dbReference>